<keyword evidence="1" id="KW-1133">Transmembrane helix</keyword>
<proteinExistence type="predicted"/>
<evidence type="ECO:0000313" key="3">
    <source>
        <dbReference type="Proteomes" id="UP000295344"/>
    </source>
</evidence>
<accession>A0A4R7FKX3</accession>
<organism evidence="2 3">
    <name type="scientific">Amnibacterium kyonggiense</name>
    <dbReference type="NCBI Taxonomy" id="595671"/>
    <lineage>
        <taxon>Bacteria</taxon>
        <taxon>Bacillati</taxon>
        <taxon>Actinomycetota</taxon>
        <taxon>Actinomycetes</taxon>
        <taxon>Micrococcales</taxon>
        <taxon>Microbacteriaceae</taxon>
        <taxon>Amnibacterium</taxon>
    </lineage>
</organism>
<evidence type="ECO:0000256" key="1">
    <source>
        <dbReference type="SAM" id="Phobius"/>
    </source>
</evidence>
<dbReference type="GO" id="GO:0016020">
    <property type="term" value="C:membrane"/>
    <property type="evidence" value="ECO:0007669"/>
    <property type="project" value="InterPro"/>
</dbReference>
<dbReference type="AlphaFoldDB" id="A0A4R7FKX3"/>
<dbReference type="Pfam" id="PF02325">
    <property type="entry name" value="CCB3_YggT"/>
    <property type="match status" value="1"/>
</dbReference>
<feature type="transmembrane region" description="Helical" evidence="1">
    <location>
        <begin position="74"/>
        <end position="97"/>
    </location>
</feature>
<reference evidence="2 3" key="1">
    <citation type="submission" date="2019-03" db="EMBL/GenBank/DDBJ databases">
        <title>Genomic Encyclopedia of Archaeal and Bacterial Type Strains, Phase II (KMG-II): from individual species to whole genera.</title>
        <authorList>
            <person name="Goeker M."/>
        </authorList>
    </citation>
    <scope>NUCLEOTIDE SEQUENCE [LARGE SCALE GENOMIC DNA]</scope>
    <source>
        <strain evidence="2 3">DSM 24782</strain>
    </source>
</reference>
<dbReference type="RefSeq" id="WP_133766152.1">
    <property type="nucleotide sequence ID" value="NZ_BAAARP010000002.1"/>
</dbReference>
<keyword evidence="1" id="KW-0812">Transmembrane</keyword>
<keyword evidence="1" id="KW-0472">Membrane</keyword>
<dbReference type="EMBL" id="SOAM01000002">
    <property type="protein sequence ID" value="TDS77030.1"/>
    <property type="molecule type" value="Genomic_DNA"/>
</dbReference>
<gene>
    <name evidence="2" type="ORF">CLV52_1969</name>
</gene>
<comment type="caution">
    <text evidence="2">The sequence shown here is derived from an EMBL/GenBank/DDBJ whole genome shotgun (WGS) entry which is preliminary data.</text>
</comment>
<dbReference type="Proteomes" id="UP000295344">
    <property type="component" value="Unassembled WGS sequence"/>
</dbReference>
<dbReference type="OrthoDB" id="3216131at2"/>
<dbReference type="InterPro" id="IPR003425">
    <property type="entry name" value="CCB3/YggT"/>
</dbReference>
<name>A0A4R7FKX3_9MICO</name>
<evidence type="ECO:0000313" key="2">
    <source>
        <dbReference type="EMBL" id="TDS77030.1"/>
    </source>
</evidence>
<feature type="transmembrane region" description="Helical" evidence="1">
    <location>
        <begin position="6"/>
        <end position="28"/>
    </location>
</feature>
<sequence>MSPIGLVGAVAYVVLLVYFFALWARFILDLVQAFSESWRPRGVVLVLAEAAYTATDPPIKAVRRVLPPLRIGQFALDFGFTIVMFAVIVLMYVAIAVQAL</sequence>
<protein>
    <submittedName>
        <fullName evidence="2">YggT family protein</fullName>
    </submittedName>
</protein>
<keyword evidence="3" id="KW-1185">Reference proteome</keyword>